<dbReference type="Proteomes" id="UP000539313">
    <property type="component" value="Unassembled WGS sequence"/>
</dbReference>
<gene>
    <name evidence="3" type="ORF">HNR21_002050</name>
</gene>
<dbReference type="RefSeq" id="WP_182705002.1">
    <property type="nucleotide sequence ID" value="NZ_JACJII010000001.1"/>
</dbReference>
<feature type="region of interest" description="Disordered" evidence="1">
    <location>
        <begin position="147"/>
        <end position="169"/>
    </location>
</feature>
<keyword evidence="2" id="KW-0812">Transmembrane</keyword>
<comment type="caution">
    <text evidence="3">The sequence shown here is derived from an EMBL/GenBank/DDBJ whole genome shotgun (WGS) entry which is preliminary data.</text>
</comment>
<evidence type="ECO:0000256" key="2">
    <source>
        <dbReference type="SAM" id="Phobius"/>
    </source>
</evidence>
<proteinExistence type="predicted"/>
<sequence>MHSLQMLGDVPAVWLANEPADGGENPYAVFGAFAAASAFLIFRVVLGVLAYTGRWRRWHQRNSDTMNRTPYSPFYFMWLSVAGLCILGPLTVGEALALLGVVENDGTDPPLWLLMPFLCTALLASLVACLYAIYPPKWALPRYVREAEGRDRPRGDRTPQEDERPEPSS</sequence>
<evidence type="ECO:0000313" key="3">
    <source>
        <dbReference type="EMBL" id="MBA9003168.1"/>
    </source>
</evidence>
<name>A0A7W3MWG5_9ACTN</name>
<feature type="transmembrane region" description="Helical" evidence="2">
    <location>
        <begin position="111"/>
        <end position="134"/>
    </location>
</feature>
<evidence type="ECO:0000256" key="1">
    <source>
        <dbReference type="SAM" id="MobiDB-lite"/>
    </source>
</evidence>
<organism evidence="3 4">
    <name type="scientific">Thermomonospora cellulosilytica</name>
    <dbReference type="NCBI Taxonomy" id="1411118"/>
    <lineage>
        <taxon>Bacteria</taxon>
        <taxon>Bacillati</taxon>
        <taxon>Actinomycetota</taxon>
        <taxon>Actinomycetes</taxon>
        <taxon>Streptosporangiales</taxon>
        <taxon>Thermomonosporaceae</taxon>
        <taxon>Thermomonospora</taxon>
    </lineage>
</organism>
<protein>
    <submittedName>
        <fullName evidence="3">Amino acid permease</fullName>
    </submittedName>
</protein>
<accession>A0A7W3MWG5</accession>
<feature type="transmembrane region" description="Helical" evidence="2">
    <location>
        <begin position="27"/>
        <end position="53"/>
    </location>
</feature>
<dbReference type="AlphaFoldDB" id="A0A7W3MWG5"/>
<keyword evidence="2" id="KW-0472">Membrane</keyword>
<dbReference type="EMBL" id="JACJII010000001">
    <property type="protein sequence ID" value="MBA9003168.1"/>
    <property type="molecule type" value="Genomic_DNA"/>
</dbReference>
<keyword evidence="2" id="KW-1133">Transmembrane helix</keyword>
<keyword evidence="4" id="KW-1185">Reference proteome</keyword>
<evidence type="ECO:0000313" key="4">
    <source>
        <dbReference type="Proteomes" id="UP000539313"/>
    </source>
</evidence>
<feature type="transmembrane region" description="Helical" evidence="2">
    <location>
        <begin position="74"/>
        <end position="99"/>
    </location>
</feature>
<reference evidence="3 4" key="1">
    <citation type="submission" date="2020-08" db="EMBL/GenBank/DDBJ databases">
        <title>Sequencing the genomes of 1000 actinobacteria strains.</title>
        <authorList>
            <person name="Klenk H.-P."/>
        </authorList>
    </citation>
    <scope>NUCLEOTIDE SEQUENCE [LARGE SCALE GENOMIC DNA]</scope>
    <source>
        <strain evidence="3 4">DSM 45823</strain>
    </source>
</reference>